<dbReference type="EC" id="2.4.1.25" evidence="3 10"/>
<evidence type="ECO:0000256" key="2">
    <source>
        <dbReference type="ARBA" id="ARBA00005684"/>
    </source>
</evidence>
<dbReference type="PANTHER" id="PTHR32438:SF5">
    <property type="entry name" value="4-ALPHA-GLUCANOTRANSFERASE DPE1, CHLOROPLASTIC_AMYLOPLASTIC"/>
    <property type="match status" value="1"/>
</dbReference>
<dbReference type="SUPFAM" id="SSF51445">
    <property type="entry name" value="(Trans)glycosidases"/>
    <property type="match status" value="1"/>
</dbReference>
<keyword evidence="5 10" id="KW-0328">Glycosyltransferase</keyword>
<dbReference type="NCBIfam" id="TIGR00217">
    <property type="entry name" value="malQ"/>
    <property type="match status" value="1"/>
</dbReference>
<dbReference type="Pfam" id="PF02446">
    <property type="entry name" value="Glyco_hydro_77"/>
    <property type="match status" value="1"/>
</dbReference>
<comment type="catalytic activity">
    <reaction evidence="1 10">
        <text>Transfers a segment of a (1-&gt;4)-alpha-D-glucan to a new position in an acceptor, which may be glucose or a (1-&gt;4)-alpha-D-glucan.</text>
        <dbReference type="EC" id="2.4.1.25"/>
    </reaction>
</comment>
<dbReference type="Gene3D" id="3.20.20.80">
    <property type="entry name" value="Glycosidases"/>
    <property type="match status" value="1"/>
</dbReference>
<reference evidence="11" key="2">
    <citation type="submission" date="2021-04" db="EMBL/GenBank/DDBJ databases">
        <authorList>
            <person name="Gilroy R."/>
        </authorList>
    </citation>
    <scope>NUCLEOTIDE SEQUENCE</scope>
    <source>
        <strain evidence="11">CHK188-5543</strain>
    </source>
</reference>
<comment type="caution">
    <text evidence="11">The sequence shown here is derived from an EMBL/GenBank/DDBJ whole genome shotgun (WGS) entry which is preliminary data.</text>
</comment>
<accession>A0A9D1WRT9</accession>
<evidence type="ECO:0000313" key="12">
    <source>
        <dbReference type="Proteomes" id="UP000886800"/>
    </source>
</evidence>
<evidence type="ECO:0000313" key="11">
    <source>
        <dbReference type="EMBL" id="HIX66023.1"/>
    </source>
</evidence>
<organism evidence="11 12">
    <name type="scientific">Candidatus Anaerotruncus excrementipullorum</name>
    <dbReference type="NCBI Taxonomy" id="2838465"/>
    <lineage>
        <taxon>Bacteria</taxon>
        <taxon>Bacillati</taxon>
        <taxon>Bacillota</taxon>
        <taxon>Clostridia</taxon>
        <taxon>Eubacteriales</taxon>
        <taxon>Oscillospiraceae</taxon>
        <taxon>Anaerotruncus</taxon>
    </lineage>
</organism>
<evidence type="ECO:0000256" key="3">
    <source>
        <dbReference type="ARBA" id="ARBA00012560"/>
    </source>
</evidence>
<dbReference type="EMBL" id="DXES01000160">
    <property type="protein sequence ID" value="HIX66023.1"/>
    <property type="molecule type" value="Genomic_DNA"/>
</dbReference>
<evidence type="ECO:0000256" key="8">
    <source>
        <dbReference type="ARBA" id="ARBA00031423"/>
    </source>
</evidence>
<keyword evidence="6 10" id="KW-0808">Transferase</keyword>
<evidence type="ECO:0000256" key="4">
    <source>
        <dbReference type="ARBA" id="ARBA00020295"/>
    </source>
</evidence>
<keyword evidence="7 10" id="KW-0119">Carbohydrate metabolism</keyword>
<name>A0A9D1WRT9_9FIRM</name>
<dbReference type="InterPro" id="IPR017853">
    <property type="entry name" value="GH"/>
</dbReference>
<comment type="similarity">
    <text evidence="2 10">Belongs to the disproportionating enzyme family.</text>
</comment>
<proteinExistence type="inferred from homology"/>
<dbReference type="Proteomes" id="UP000886800">
    <property type="component" value="Unassembled WGS sequence"/>
</dbReference>
<evidence type="ECO:0000256" key="5">
    <source>
        <dbReference type="ARBA" id="ARBA00022676"/>
    </source>
</evidence>
<dbReference type="PANTHER" id="PTHR32438">
    <property type="entry name" value="4-ALPHA-GLUCANOTRANSFERASE DPE1, CHLOROPLASTIC/AMYLOPLASTIC"/>
    <property type="match status" value="1"/>
</dbReference>
<dbReference type="GO" id="GO:0004134">
    <property type="term" value="F:4-alpha-glucanotransferase activity"/>
    <property type="evidence" value="ECO:0007669"/>
    <property type="project" value="UniProtKB-EC"/>
</dbReference>
<dbReference type="InterPro" id="IPR003385">
    <property type="entry name" value="Glyco_hydro_77"/>
</dbReference>
<evidence type="ECO:0000256" key="6">
    <source>
        <dbReference type="ARBA" id="ARBA00022679"/>
    </source>
</evidence>
<dbReference type="GO" id="GO:0005975">
    <property type="term" value="P:carbohydrate metabolic process"/>
    <property type="evidence" value="ECO:0007669"/>
    <property type="project" value="InterPro"/>
</dbReference>
<evidence type="ECO:0000256" key="7">
    <source>
        <dbReference type="ARBA" id="ARBA00023277"/>
    </source>
</evidence>
<reference evidence="11" key="1">
    <citation type="journal article" date="2021" name="PeerJ">
        <title>Extensive microbial diversity within the chicken gut microbiome revealed by metagenomics and culture.</title>
        <authorList>
            <person name="Gilroy R."/>
            <person name="Ravi A."/>
            <person name="Getino M."/>
            <person name="Pursley I."/>
            <person name="Horton D.L."/>
            <person name="Alikhan N.F."/>
            <person name="Baker D."/>
            <person name="Gharbi K."/>
            <person name="Hall N."/>
            <person name="Watson M."/>
            <person name="Adriaenssens E.M."/>
            <person name="Foster-Nyarko E."/>
            <person name="Jarju S."/>
            <person name="Secka A."/>
            <person name="Antonio M."/>
            <person name="Oren A."/>
            <person name="Chaudhuri R.R."/>
            <person name="La Ragione R."/>
            <person name="Hildebrand F."/>
            <person name="Pallen M.J."/>
        </authorList>
    </citation>
    <scope>NUCLEOTIDE SEQUENCE</scope>
    <source>
        <strain evidence="11">CHK188-5543</strain>
    </source>
</reference>
<evidence type="ECO:0000256" key="9">
    <source>
        <dbReference type="ARBA" id="ARBA00031501"/>
    </source>
</evidence>
<evidence type="ECO:0000256" key="10">
    <source>
        <dbReference type="RuleBase" id="RU361207"/>
    </source>
</evidence>
<evidence type="ECO:0000256" key="1">
    <source>
        <dbReference type="ARBA" id="ARBA00000439"/>
    </source>
</evidence>
<protein>
    <recommendedName>
        <fullName evidence="4 10">4-alpha-glucanotransferase</fullName>
        <ecNumber evidence="3 10">2.4.1.25</ecNumber>
    </recommendedName>
    <alternativeName>
        <fullName evidence="8 10">Amylomaltase</fullName>
    </alternativeName>
    <alternativeName>
        <fullName evidence="9 10">Disproportionating enzyme</fullName>
    </alternativeName>
</protein>
<gene>
    <name evidence="11" type="primary">malQ</name>
    <name evidence="11" type="ORF">H9736_07210</name>
</gene>
<dbReference type="AlphaFoldDB" id="A0A9D1WRT9"/>
<dbReference type="NCBIfam" id="NF011080">
    <property type="entry name" value="PRK14508.1-3"/>
    <property type="match status" value="1"/>
</dbReference>
<sequence>MRASGILLHISSLPSPHGIGTLGREAFGFVDFLAQAGQRYWQVLPLGPTGFGDSPYQSFSTFAGNPYLIDLHLLEVEGLLEPEDYQGLDWGADPTQVDYGLLYRQRFPVLRKAFARGFARDREQVAAWRRENAWWVEDYALFMALKGQFGGAPWTQWEDGARLRQPQAMVDWRRRLAGEVDFWAYLQYLFYNQLRALICYAKQKGVGLIGDIPIYVAMDGADVWSHPELFLLDRDLRPTFVAGVPPDYFSEGGQLWGNPLYDWKAHAAQGYRWWIQRVQWAVSIFQLVRIDHFRGFAGYYAVPAGDSDARNGHWEPGPGMDLFRALEKELGPCPVIAEDLGLLTPEVHQLLEESGFPGMKVLQFAFDGNWDNPYLPHNHIRRCVAYTGTHDNDTLASWWQNALSPQERQHAADYLRLTPQEGINWGIVRGAWASVAQLAVAPIQDFLDLGNEARMNEPSTLGGNWSFRLAPGQLTGELAEKIERLSGLYQRSTR</sequence>